<organism evidence="6 7">
    <name type="scientific">Sphingopyxis lindanitolerans</name>
    <dbReference type="NCBI Taxonomy" id="2054227"/>
    <lineage>
        <taxon>Bacteria</taxon>
        <taxon>Pseudomonadati</taxon>
        <taxon>Pseudomonadota</taxon>
        <taxon>Alphaproteobacteria</taxon>
        <taxon>Sphingomonadales</taxon>
        <taxon>Sphingomonadaceae</taxon>
        <taxon>Sphingopyxis</taxon>
    </lineage>
</organism>
<reference evidence="7" key="1">
    <citation type="submission" date="2017-11" db="EMBL/GenBank/DDBJ databases">
        <title>The complete genome sequence of Sphingopyxis pomeranensis sp. nov. strain WS5A3p.</title>
        <authorList>
            <person name="Kaminski M.A."/>
        </authorList>
    </citation>
    <scope>NUCLEOTIDE SEQUENCE [LARGE SCALE GENOMIC DNA]</scope>
    <source>
        <strain evidence="7">WS5A3p</strain>
    </source>
</reference>
<dbReference type="InterPro" id="IPR043147">
    <property type="entry name" value="Penicillin_amidase_A-knob"/>
</dbReference>
<keyword evidence="2 5" id="KW-0732">Signal</keyword>
<keyword evidence="3" id="KW-0378">Hydrolase</keyword>
<protein>
    <submittedName>
        <fullName evidence="6">Acylase</fullName>
    </submittedName>
</protein>
<evidence type="ECO:0000256" key="4">
    <source>
        <dbReference type="ARBA" id="ARBA00023145"/>
    </source>
</evidence>
<dbReference type="Gene3D" id="3.60.20.10">
    <property type="entry name" value="Glutamine Phosphoribosylpyrophosphate, subunit 1, domain 1"/>
    <property type="match status" value="1"/>
</dbReference>
<dbReference type="InterPro" id="IPR023343">
    <property type="entry name" value="Penicillin_amidase_dom1"/>
</dbReference>
<dbReference type="Proteomes" id="UP000238954">
    <property type="component" value="Chromosome"/>
</dbReference>
<dbReference type="GO" id="GO:0016811">
    <property type="term" value="F:hydrolase activity, acting on carbon-nitrogen (but not peptide) bonds, in linear amides"/>
    <property type="evidence" value="ECO:0007669"/>
    <property type="project" value="InterPro"/>
</dbReference>
<dbReference type="GO" id="GO:0017000">
    <property type="term" value="P:antibiotic biosynthetic process"/>
    <property type="evidence" value="ECO:0007669"/>
    <property type="project" value="InterPro"/>
</dbReference>
<dbReference type="OrthoDB" id="9760084at2"/>
<gene>
    <name evidence="6" type="ORF">CVO77_06670</name>
</gene>
<evidence type="ECO:0000313" key="6">
    <source>
        <dbReference type="EMBL" id="PQM28186.1"/>
    </source>
</evidence>
<dbReference type="Gene3D" id="1.10.1400.10">
    <property type="match status" value="1"/>
</dbReference>
<dbReference type="RefSeq" id="WP_105998444.1">
    <property type="nucleotide sequence ID" value="NZ_CM009578.1"/>
</dbReference>
<name>A0A2S8B781_9SPHN</name>
<dbReference type="InterPro" id="IPR043146">
    <property type="entry name" value="Penicillin_amidase_N_B-knob"/>
</dbReference>
<keyword evidence="7" id="KW-1185">Reference proteome</keyword>
<evidence type="ECO:0000313" key="7">
    <source>
        <dbReference type="Proteomes" id="UP000238954"/>
    </source>
</evidence>
<dbReference type="Pfam" id="PF01804">
    <property type="entry name" value="Penicil_amidase"/>
    <property type="match status" value="1"/>
</dbReference>
<dbReference type="SUPFAM" id="SSF56235">
    <property type="entry name" value="N-terminal nucleophile aminohydrolases (Ntn hydrolases)"/>
    <property type="match status" value="1"/>
</dbReference>
<dbReference type="PANTHER" id="PTHR34218:SF3">
    <property type="entry name" value="ACYL-HOMOSERINE LACTONE ACYLASE PVDQ"/>
    <property type="match status" value="1"/>
</dbReference>
<accession>A0A2S8B781</accession>
<evidence type="ECO:0000256" key="1">
    <source>
        <dbReference type="ARBA" id="ARBA00006586"/>
    </source>
</evidence>
<comment type="similarity">
    <text evidence="1">Belongs to the peptidase S45 family.</text>
</comment>
<dbReference type="InterPro" id="IPR029055">
    <property type="entry name" value="Ntn_hydrolases_N"/>
</dbReference>
<evidence type="ECO:0000256" key="5">
    <source>
        <dbReference type="SAM" id="SignalP"/>
    </source>
</evidence>
<feature type="chain" id="PRO_5015578247" evidence="5">
    <location>
        <begin position="24"/>
        <end position="781"/>
    </location>
</feature>
<keyword evidence="4" id="KW-0865">Zymogen</keyword>
<comment type="caution">
    <text evidence="6">The sequence shown here is derived from an EMBL/GenBank/DDBJ whole genome shotgun (WGS) entry which is preliminary data.</text>
</comment>
<dbReference type="InterPro" id="IPR002692">
    <property type="entry name" value="S45"/>
</dbReference>
<dbReference type="Gene3D" id="2.30.120.10">
    <property type="match status" value="1"/>
</dbReference>
<proteinExistence type="inferred from homology"/>
<dbReference type="EMBL" id="PHFW01000002">
    <property type="protein sequence ID" value="PQM28186.1"/>
    <property type="molecule type" value="Genomic_DNA"/>
</dbReference>
<sequence>MRKRTGLGLLLGLWAVAETSALAAGSPHYTAEIRRTSFGIPHIKAADEASLGFGLGYAYAQDNFCMFAEEMVTVAGERSRYFAPEATGGPDIDSGSVRADNRTSDYYFRLVNEPAEVAAAWNGQPAPVKARVTGYVAGINRYLADTGAAALPVACRSKPWVRPLTTDDIMRLMRRYALEGSSLQFVNELIGARPPAPGAAGAEVAADFSALARRTASYGVGSNAVALGKDATSDGRGLLLGNPHYPWQGILRFYQFHLTMPGQLDVMGAALAGLPVVNIGFTRDIAWSHTVNTSAHFTLHALTLDPADPTRYRVGDRWLTMEKKAVSIAVGDKAESHDFWQTIYGPVVAKPGAFEWSATTAYALGDANADNNRMIEMWHAMDSAPTLAVLASRVQSVLGLPWVNTIAADRDGRALYLGVTVVPNISAEKQARCVAEPYRALVASGVMVLDGSDPACGWDQVSGLRQSGVVPGDRLPLLWRSDYVQNSNDSAWLTNARTPLTGYPEIVSAQDVAQGGRTRMGIEQIDARLAGTDGRPGKRFDARSLHDIAFSNRVFYGGLLHGDIKRLCAEPGSVVVEGETIDLAAPCATLTAWDGTASPASIGYPLFAAWWNPLEGTPGLWTVPFDAHHPVTTPHGLKLDDPAIRTQLREGLGKAVVAQRKNGIDWTRPWGDIQYIDTRAGRVPVPGGAGGDVYNSMYSVLAPGGGHMVPTLGSSYIQIVGFDDDGPVAKALLAYSNSSDPASPHSDDQAASFAVGELKPQPFTDAQIKADPAYRTMTVAQ</sequence>
<dbReference type="Gene3D" id="1.10.439.10">
    <property type="entry name" value="Penicillin Amidohydrolase, domain 1"/>
    <property type="match status" value="1"/>
</dbReference>
<evidence type="ECO:0000256" key="2">
    <source>
        <dbReference type="ARBA" id="ARBA00022729"/>
    </source>
</evidence>
<evidence type="ECO:0000256" key="3">
    <source>
        <dbReference type="ARBA" id="ARBA00022801"/>
    </source>
</evidence>
<dbReference type="AlphaFoldDB" id="A0A2S8B781"/>
<feature type="signal peptide" evidence="5">
    <location>
        <begin position="1"/>
        <end position="23"/>
    </location>
</feature>
<dbReference type="PANTHER" id="PTHR34218">
    <property type="entry name" value="PEPTIDASE S45 PENICILLIN AMIDASE"/>
    <property type="match status" value="1"/>
</dbReference>